<comment type="caution">
    <text evidence="8">The sequence shown here is derived from an EMBL/GenBank/DDBJ whole genome shotgun (WGS) entry which is preliminary data.</text>
</comment>
<name>A0ABU6ZEK6_9FABA</name>
<evidence type="ECO:0000256" key="3">
    <source>
        <dbReference type="ARBA" id="ARBA00023125"/>
    </source>
</evidence>
<dbReference type="PANTHER" id="PTHR45764">
    <property type="entry name" value="BZIP TRANSCRIPTION FACTOR 44"/>
    <property type="match status" value="1"/>
</dbReference>
<dbReference type="PROSITE" id="PS50217">
    <property type="entry name" value="BZIP"/>
    <property type="match status" value="1"/>
</dbReference>
<evidence type="ECO:0000256" key="2">
    <source>
        <dbReference type="ARBA" id="ARBA00023015"/>
    </source>
</evidence>
<protein>
    <recommendedName>
        <fullName evidence="7">BZIP domain-containing protein</fullName>
    </recommendedName>
</protein>
<proteinExistence type="predicted"/>
<evidence type="ECO:0000259" key="7">
    <source>
        <dbReference type="PROSITE" id="PS50217"/>
    </source>
</evidence>
<dbReference type="SUPFAM" id="SSF57959">
    <property type="entry name" value="Leucine zipper domain"/>
    <property type="match status" value="1"/>
</dbReference>
<dbReference type="InterPro" id="IPR046347">
    <property type="entry name" value="bZIP_sf"/>
</dbReference>
<evidence type="ECO:0000313" key="8">
    <source>
        <dbReference type="EMBL" id="MED6220396.1"/>
    </source>
</evidence>
<dbReference type="InterPro" id="IPR004827">
    <property type="entry name" value="bZIP"/>
</dbReference>
<dbReference type="PANTHER" id="PTHR45764:SF41">
    <property type="entry name" value="BZIP TRANSCRIPTION FACTOR"/>
    <property type="match status" value="1"/>
</dbReference>
<keyword evidence="9" id="KW-1185">Reference proteome</keyword>
<reference evidence="8 9" key="1">
    <citation type="journal article" date="2023" name="Plants (Basel)">
        <title>Bridging the Gap: Combining Genomics and Transcriptomics Approaches to Understand Stylosanthes scabra, an Orphan Legume from the Brazilian Caatinga.</title>
        <authorList>
            <person name="Ferreira-Neto J.R.C."/>
            <person name="da Silva M.D."/>
            <person name="Binneck E."/>
            <person name="de Melo N.F."/>
            <person name="da Silva R.H."/>
            <person name="de Melo A.L.T.M."/>
            <person name="Pandolfi V."/>
            <person name="Bustamante F.O."/>
            <person name="Brasileiro-Vidal A.C."/>
            <person name="Benko-Iseppon A.M."/>
        </authorList>
    </citation>
    <scope>NUCLEOTIDE SEQUENCE [LARGE SCALE GENOMIC DNA]</scope>
    <source>
        <tissue evidence="8">Leaves</tissue>
    </source>
</reference>
<dbReference type="InterPro" id="IPR045314">
    <property type="entry name" value="bZIP_plant_GBF1"/>
</dbReference>
<dbReference type="Proteomes" id="UP001341840">
    <property type="component" value="Unassembled WGS sequence"/>
</dbReference>
<evidence type="ECO:0000256" key="5">
    <source>
        <dbReference type="ARBA" id="ARBA00023242"/>
    </source>
</evidence>
<keyword evidence="4" id="KW-0804">Transcription</keyword>
<keyword evidence="3" id="KW-0238">DNA-binding</keyword>
<dbReference type="Gene3D" id="1.20.5.170">
    <property type="match status" value="1"/>
</dbReference>
<comment type="subcellular location">
    <subcellularLocation>
        <location evidence="1">Nucleus</location>
    </subcellularLocation>
</comment>
<dbReference type="EMBL" id="JASCZI010272125">
    <property type="protein sequence ID" value="MED6220396.1"/>
    <property type="molecule type" value="Genomic_DNA"/>
</dbReference>
<evidence type="ECO:0000256" key="1">
    <source>
        <dbReference type="ARBA" id="ARBA00004123"/>
    </source>
</evidence>
<feature type="region of interest" description="Disordered" evidence="6">
    <location>
        <begin position="29"/>
        <end position="70"/>
    </location>
</feature>
<accession>A0ABU6ZEK6</accession>
<dbReference type="Pfam" id="PF00170">
    <property type="entry name" value="bZIP_1"/>
    <property type="match status" value="1"/>
</dbReference>
<organism evidence="8 9">
    <name type="scientific">Stylosanthes scabra</name>
    <dbReference type="NCBI Taxonomy" id="79078"/>
    <lineage>
        <taxon>Eukaryota</taxon>
        <taxon>Viridiplantae</taxon>
        <taxon>Streptophyta</taxon>
        <taxon>Embryophyta</taxon>
        <taxon>Tracheophyta</taxon>
        <taxon>Spermatophyta</taxon>
        <taxon>Magnoliopsida</taxon>
        <taxon>eudicotyledons</taxon>
        <taxon>Gunneridae</taxon>
        <taxon>Pentapetalae</taxon>
        <taxon>rosids</taxon>
        <taxon>fabids</taxon>
        <taxon>Fabales</taxon>
        <taxon>Fabaceae</taxon>
        <taxon>Papilionoideae</taxon>
        <taxon>50 kb inversion clade</taxon>
        <taxon>dalbergioids sensu lato</taxon>
        <taxon>Dalbergieae</taxon>
        <taxon>Pterocarpus clade</taxon>
        <taxon>Stylosanthes</taxon>
    </lineage>
</organism>
<dbReference type="CDD" id="cd14702">
    <property type="entry name" value="bZIP_plant_GBF1"/>
    <property type="match status" value="1"/>
</dbReference>
<dbReference type="SMART" id="SM00338">
    <property type="entry name" value="BRLZ"/>
    <property type="match status" value="1"/>
</dbReference>
<keyword evidence="5" id="KW-0539">Nucleus</keyword>
<evidence type="ECO:0000256" key="6">
    <source>
        <dbReference type="SAM" id="MobiDB-lite"/>
    </source>
</evidence>
<evidence type="ECO:0000256" key="4">
    <source>
        <dbReference type="ARBA" id="ARBA00023163"/>
    </source>
</evidence>
<dbReference type="PROSITE" id="PS00036">
    <property type="entry name" value="BZIP_BASIC"/>
    <property type="match status" value="1"/>
</dbReference>
<gene>
    <name evidence="8" type="ORF">PIB30_044419</name>
</gene>
<feature type="compositionally biased region" description="Polar residues" evidence="6">
    <location>
        <begin position="31"/>
        <end position="43"/>
    </location>
</feature>
<sequence length="166" mass="18832">MTFQDQELLHFMLTEAEIDDLFSLINHHPASPSSGSQGSNRAVYSSEERKLRRMQSNRESARRSRGRKKKHLENLTVQLNRLRLQNRELKNRLVVTMHQHLLISLENEQYATMQTKTLIIFLPFFLPPSTPPSCPHHSATGSSSSSHRATIAIHIAPGANLDAATR</sequence>
<evidence type="ECO:0000313" key="9">
    <source>
        <dbReference type="Proteomes" id="UP001341840"/>
    </source>
</evidence>
<feature type="domain" description="BZIP" evidence="7">
    <location>
        <begin position="47"/>
        <end position="93"/>
    </location>
</feature>
<keyword evidence="2" id="KW-0805">Transcription regulation</keyword>